<keyword evidence="3" id="KW-1185">Reference proteome</keyword>
<evidence type="ECO:0000313" key="3">
    <source>
        <dbReference type="Proteomes" id="UP000292447"/>
    </source>
</evidence>
<name>A0A4P6XWQ6_9ASCO</name>
<dbReference type="SUPFAM" id="SSF53335">
    <property type="entry name" value="S-adenosyl-L-methionine-dependent methyltransferases"/>
    <property type="match status" value="1"/>
</dbReference>
<keyword evidence="1" id="KW-1133">Transmembrane helix</keyword>
<protein>
    <submittedName>
        <fullName evidence="2">N2227-like protein</fullName>
    </submittedName>
</protein>
<feature type="transmembrane region" description="Helical" evidence="1">
    <location>
        <begin position="20"/>
        <end position="44"/>
    </location>
</feature>
<dbReference type="AlphaFoldDB" id="A0A4P6XWQ6"/>
<dbReference type="Pfam" id="PF07942">
    <property type="entry name" value="CARME"/>
    <property type="match status" value="1"/>
</dbReference>
<organism evidence="2 3">
    <name type="scientific">Metschnikowia aff. pulcherrima</name>
    <dbReference type="NCBI Taxonomy" id="2163413"/>
    <lineage>
        <taxon>Eukaryota</taxon>
        <taxon>Fungi</taxon>
        <taxon>Dikarya</taxon>
        <taxon>Ascomycota</taxon>
        <taxon>Saccharomycotina</taxon>
        <taxon>Pichiomycetes</taxon>
        <taxon>Metschnikowiaceae</taxon>
        <taxon>Metschnikowia</taxon>
    </lineage>
</organism>
<dbReference type="PANTHER" id="PTHR12303">
    <property type="entry name" value="CARNOSINE N-METHYLTRANSFERASE"/>
    <property type="match status" value="1"/>
</dbReference>
<sequence>MDSSIPDSSLVLLSLTSSAAVYIILGLFCAPGSPLPVLAGVFIFSNMLSRTATFQGFARRTYYQTQRRQFGFFRPKIEPEIDQNGPFSALGDISRTELLEALVSLREYASNSKKANERRRKLFKMMLWRQQKLCDEAGYLEKLKKVDFHIGKNQAIFDAIVSATDKSYALTDSHYDTLRRKNVRSQNTSSSNYRVIESLGHFLRDWTAQGEAEIAPMIHYIQTQLDSVISPENAAKTCIVVPGSGLGRIAHEIATHKNYGAVHAVEFSGLMHACNKFLYEPCTKTTHTIFPHIHTTSNFLTTAAQFREAAVPAGLSQPSNLHLHLDDFRYFTVPEKEKYENVVVVSAFFIDTAENIIDYFDQIGQLTTPSKKTILKNGFWINFGPLKYGSAAQAELNAAEIAHIRKNMGWVDIHNLNTIEDTFNEFAQSSLPGSGLSGYITDKQSLWQGYYGISMWTSGHKANKAQIKRRK</sequence>
<dbReference type="InterPro" id="IPR012901">
    <property type="entry name" value="CARME"/>
</dbReference>
<evidence type="ECO:0000256" key="1">
    <source>
        <dbReference type="SAM" id="Phobius"/>
    </source>
</evidence>
<keyword evidence="1" id="KW-0472">Membrane</keyword>
<dbReference type="EMBL" id="CP034461">
    <property type="protein sequence ID" value="QBM90748.1"/>
    <property type="molecule type" value="Genomic_DNA"/>
</dbReference>
<dbReference type="PANTHER" id="PTHR12303:SF11">
    <property type="entry name" value="AER338CP"/>
    <property type="match status" value="1"/>
</dbReference>
<dbReference type="STRING" id="2163413.A0A4P6XWQ6"/>
<evidence type="ECO:0000313" key="2">
    <source>
        <dbReference type="EMBL" id="QBM90748.1"/>
    </source>
</evidence>
<dbReference type="Proteomes" id="UP000292447">
    <property type="component" value="Chromosome VI"/>
</dbReference>
<dbReference type="SMART" id="SM01296">
    <property type="entry name" value="N2227"/>
    <property type="match status" value="1"/>
</dbReference>
<keyword evidence="1" id="KW-0812">Transmembrane</keyword>
<reference evidence="3" key="1">
    <citation type="submission" date="2019-03" db="EMBL/GenBank/DDBJ databases">
        <title>Snf2 controls pulcherriminic acid biosynthesis and connects pigmentation and antifungal activity of the yeast Metschnikowia pulcherrima.</title>
        <authorList>
            <person name="Gore-Lloyd D."/>
            <person name="Sumann I."/>
            <person name="Brachmann A.O."/>
            <person name="Schneeberger K."/>
            <person name="Ortiz-Merino R.A."/>
            <person name="Moreno-Beltran M."/>
            <person name="Schlaefli M."/>
            <person name="Kirner P."/>
            <person name="Santos Kron A."/>
            <person name="Wolfe K.H."/>
            <person name="Piel J."/>
            <person name="Ahrens C.H."/>
            <person name="Henk D."/>
            <person name="Freimoser F.M."/>
        </authorList>
    </citation>
    <scope>NUCLEOTIDE SEQUENCE [LARGE SCALE GENOMIC DNA]</scope>
    <source>
        <strain evidence="3">APC 1.2</strain>
    </source>
</reference>
<proteinExistence type="predicted"/>
<dbReference type="GO" id="GO:0008757">
    <property type="term" value="F:S-adenosylmethionine-dependent methyltransferase activity"/>
    <property type="evidence" value="ECO:0007669"/>
    <property type="project" value="InterPro"/>
</dbReference>
<gene>
    <name evidence="2" type="primary">MPUL0F03350</name>
    <name evidence="2" type="ORF">METSCH_F03350</name>
</gene>
<accession>A0A4P6XWQ6</accession>
<dbReference type="InterPro" id="IPR029063">
    <property type="entry name" value="SAM-dependent_MTases_sf"/>
</dbReference>